<accession>A0ABP7MNU0</accession>
<name>A0ABP7MNU0_9BACT</name>
<reference evidence="2" key="1">
    <citation type="journal article" date="2019" name="Int. J. Syst. Evol. Microbiol.">
        <title>The Global Catalogue of Microorganisms (GCM) 10K type strain sequencing project: providing services to taxonomists for standard genome sequencing and annotation.</title>
        <authorList>
            <consortium name="The Broad Institute Genomics Platform"/>
            <consortium name="The Broad Institute Genome Sequencing Center for Infectious Disease"/>
            <person name="Wu L."/>
            <person name="Ma J."/>
        </authorList>
    </citation>
    <scope>NUCLEOTIDE SEQUENCE [LARGE SCALE GENOMIC DNA]</scope>
    <source>
        <strain evidence="2">JCM 17214</strain>
    </source>
</reference>
<dbReference type="Proteomes" id="UP001499909">
    <property type="component" value="Unassembled WGS sequence"/>
</dbReference>
<sequence length="51" mass="6032">MERFAQLRYDHRAWLKLRELSGLSSADVALQQALHYPGRWWTGGYHFVISI</sequence>
<gene>
    <name evidence="1" type="ORF">GCM10022406_11120</name>
</gene>
<evidence type="ECO:0000313" key="1">
    <source>
        <dbReference type="EMBL" id="GAA3927120.1"/>
    </source>
</evidence>
<evidence type="ECO:0000313" key="2">
    <source>
        <dbReference type="Proteomes" id="UP001499909"/>
    </source>
</evidence>
<proteinExistence type="predicted"/>
<dbReference type="RefSeq" id="WP_345111226.1">
    <property type="nucleotide sequence ID" value="NZ_BAABDH010000018.1"/>
</dbReference>
<comment type="caution">
    <text evidence="1">The sequence shown here is derived from an EMBL/GenBank/DDBJ whole genome shotgun (WGS) entry which is preliminary data.</text>
</comment>
<keyword evidence="2" id="KW-1185">Reference proteome</keyword>
<dbReference type="EMBL" id="BAABDH010000018">
    <property type="protein sequence ID" value="GAA3927120.1"/>
    <property type="molecule type" value="Genomic_DNA"/>
</dbReference>
<organism evidence="1 2">
    <name type="scientific">Hymenobacter algoricola</name>
    <dbReference type="NCBI Taxonomy" id="486267"/>
    <lineage>
        <taxon>Bacteria</taxon>
        <taxon>Pseudomonadati</taxon>
        <taxon>Bacteroidota</taxon>
        <taxon>Cytophagia</taxon>
        <taxon>Cytophagales</taxon>
        <taxon>Hymenobacteraceae</taxon>
        <taxon>Hymenobacter</taxon>
    </lineage>
</organism>
<protein>
    <submittedName>
        <fullName evidence="1">Uncharacterized protein</fullName>
    </submittedName>
</protein>